<dbReference type="InterPro" id="IPR007624">
    <property type="entry name" value="RNA_pol_sigma70_r3"/>
</dbReference>
<dbReference type="GO" id="GO:0006352">
    <property type="term" value="P:DNA-templated transcription initiation"/>
    <property type="evidence" value="ECO:0007669"/>
    <property type="project" value="InterPro"/>
</dbReference>
<dbReference type="PROSITE" id="PS50943">
    <property type="entry name" value="HTH_CROC1"/>
    <property type="match status" value="1"/>
</dbReference>
<dbReference type="Gene3D" id="1.10.10.10">
    <property type="entry name" value="Winged helix-like DNA-binding domain superfamily/Winged helix DNA-binding domain"/>
    <property type="match status" value="2"/>
</dbReference>
<dbReference type="Pfam" id="PF04539">
    <property type="entry name" value="Sigma70_r3"/>
    <property type="match status" value="1"/>
</dbReference>
<dbReference type="PROSITE" id="PS00716">
    <property type="entry name" value="SIGMA70_2"/>
    <property type="match status" value="1"/>
</dbReference>
<protein>
    <recommendedName>
        <fullName evidence="7">RNA polymerase sigma factor</fullName>
    </recommendedName>
</protein>
<dbReference type="AlphaFoldDB" id="A0A810PNB0"/>
<reference evidence="9" key="1">
    <citation type="submission" date="2020-09" db="EMBL/GenBank/DDBJ databases">
        <title>New species isolated from human feces.</title>
        <authorList>
            <person name="Kitahara M."/>
            <person name="Shigeno Y."/>
            <person name="Shime M."/>
            <person name="Matsumoto Y."/>
            <person name="Nakamura S."/>
            <person name="Motooka D."/>
            <person name="Fukuoka S."/>
            <person name="Nishikawa H."/>
            <person name="Benno Y."/>
        </authorList>
    </citation>
    <scope>NUCLEOTIDE SEQUENCE</scope>
    <source>
        <strain evidence="9">MM35</strain>
    </source>
</reference>
<comment type="function">
    <text evidence="7">Sigma factors are initiation factors that promote the attachment of RNA polymerase to specific initiation sites and are then released.</text>
</comment>
<keyword evidence="10" id="KW-1185">Reference proteome</keyword>
<accession>A0A810PNB0</accession>
<dbReference type="Pfam" id="PF04545">
    <property type="entry name" value="Sigma70_r4"/>
    <property type="match status" value="1"/>
</dbReference>
<evidence type="ECO:0000256" key="3">
    <source>
        <dbReference type="ARBA" id="ARBA00023015"/>
    </source>
</evidence>
<dbReference type="InterPro" id="IPR014284">
    <property type="entry name" value="RNA_pol_sigma-70_dom"/>
</dbReference>
<dbReference type="GO" id="GO:0003677">
    <property type="term" value="F:DNA binding"/>
    <property type="evidence" value="ECO:0007669"/>
    <property type="project" value="UniProtKB-KW"/>
</dbReference>
<keyword evidence="4 7" id="KW-0731">Sigma factor</keyword>
<dbReference type="InterPro" id="IPR013324">
    <property type="entry name" value="RNA_pol_sigma_r3/r4-like"/>
</dbReference>
<dbReference type="Proteomes" id="UP000681343">
    <property type="component" value="Chromosome"/>
</dbReference>
<keyword evidence="6 7" id="KW-0804">Transcription</keyword>
<gene>
    <name evidence="9" type="primary">sigG</name>
    <name evidence="9" type="ORF">MM35RIKEN_04500</name>
</gene>
<dbReference type="InterPro" id="IPR013325">
    <property type="entry name" value="RNA_pol_sigma_r2"/>
</dbReference>
<dbReference type="EMBL" id="AP023415">
    <property type="protein sequence ID" value="BCK78258.1"/>
    <property type="molecule type" value="Genomic_DNA"/>
</dbReference>
<dbReference type="InterPro" id="IPR007630">
    <property type="entry name" value="RNA_pol_sigma70_r4"/>
</dbReference>
<dbReference type="GO" id="GO:0030435">
    <property type="term" value="P:sporulation resulting in formation of a cellular spore"/>
    <property type="evidence" value="ECO:0007669"/>
    <property type="project" value="UniProtKB-KW"/>
</dbReference>
<dbReference type="InterPro" id="IPR014322">
    <property type="entry name" value="RNA_pol_sigma-B/F/G"/>
</dbReference>
<feature type="domain" description="HTH cro/C1-type" evidence="8">
    <location>
        <begin position="216"/>
        <end position="247"/>
    </location>
</feature>
<dbReference type="CDD" id="cd06171">
    <property type="entry name" value="Sigma70_r4"/>
    <property type="match status" value="1"/>
</dbReference>
<evidence type="ECO:0000259" key="8">
    <source>
        <dbReference type="PROSITE" id="PS50943"/>
    </source>
</evidence>
<evidence type="ECO:0000313" key="10">
    <source>
        <dbReference type="Proteomes" id="UP000681343"/>
    </source>
</evidence>
<keyword evidence="5 7" id="KW-0238">DNA-binding</keyword>
<dbReference type="PROSITE" id="PS00715">
    <property type="entry name" value="SIGMA70_1"/>
    <property type="match status" value="1"/>
</dbReference>
<comment type="similarity">
    <text evidence="1 7">Belongs to the sigma-70 factor family.</text>
</comment>
<dbReference type="InterPro" id="IPR001387">
    <property type="entry name" value="Cro/C1-type_HTH"/>
</dbReference>
<organism evidence="9 10">
    <name type="scientific">Vescimonas fastidiosa</name>
    <dbReference type="NCBI Taxonomy" id="2714353"/>
    <lineage>
        <taxon>Bacteria</taxon>
        <taxon>Bacillati</taxon>
        <taxon>Bacillota</taxon>
        <taxon>Clostridia</taxon>
        <taxon>Eubacteriales</taxon>
        <taxon>Oscillospiraceae</taxon>
        <taxon>Vescimonas</taxon>
    </lineage>
</organism>
<dbReference type="SUPFAM" id="SSF88946">
    <property type="entry name" value="Sigma2 domain of RNA polymerase sigma factors"/>
    <property type="match status" value="1"/>
</dbReference>
<dbReference type="PANTHER" id="PTHR30603:SF17">
    <property type="entry name" value="RNA POLYMERASE SIGMA-G FACTOR"/>
    <property type="match status" value="1"/>
</dbReference>
<dbReference type="NCBIfam" id="TIGR02980">
    <property type="entry name" value="SigBFG"/>
    <property type="match status" value="1"/>
</dbReference>
<evidence type="ECO:0000313" key="9">
    <source>
        <dbReference type="EMBL" id="BCK78258.1"/>
    </source>
</evidence>
<dbReference type="GO" id="GO:0016987">
    <property type="term" value="F:sigma factor activity"/>
    <property type="evidence" value="ECO:0007669"/>
    <property type="project" value="UniProtKB-KW"/>
</dbReference>
<dbReference type="InterPro" id="IPR036388">
    <property type="entry name" value="WH-like_DNA-bd_sf"/>
</dbReference>
<dbReference type="SUPFAM" id="SSF88659">
    <property type="entry name" value="Sigma3 and sigma4 domains of RNA polymerase sigma factors"/>
    <property type="match status" value="2"/>
</dbReference>
<evidence type="ECO:0000256" key="6">
    <source>
        <dbReference type="ARBA" id="ARBA00023163"/>
    </source>
</evidence>
<dbReference type="Gene3D" id="1.20.120.1810">
    <property type="match status" value="1"/>
</dbReference>
<dbReference type="KEGG" id="vfa:MM35RIKEN_04500"/>
<evidence type="ECO:0000256" key="1">
    <source>
        <dbReference type="ARBA" id="ARBA00007788"/>
    </source>
</evidence>
<name>A0A810PNB0_9FIRM</name>
<dbReference type="NCBIfam" id="TIGR02937">
    <property type="entry name" value="sigma70-ECF"/>
    <property type="match status" value="2"/>
</dbReference>
<dbReference type="InterPro" id="IPR000943">
    <property type="entry name" value="RNA_pol_sigma70"/>
</dbReference>
<dbReference type="InterPro" id="IPR007627">
    <property type="entry name" value="RNA_pol_sigma70_r2"/>
</dbReference>
<sequence length="256" mass="28772">MRGRVEICGINTAKLPVLRHEENMALLRRVKQGDQQARQELICGNLRLVLAAVKRFAGRCENADDLFQVGCIGLMKSIDAFDLSYDVRLSSYSLPMIIGEIRRYLRDNSPIRVSRSVRDTAYRVLQAREKLLAQQQREPTVEQIAGQLGIPREEVVFAMDAMADPVSLYEPLYDSGGDALCVMDQIGDDSSSDTCWLQQLALKDAIARLTPRQRDILTLRYSEGKTQMEVSREIGISQAQVSRLEKGAIGEIKKNL</sequence>
<dbReference type="Pfam" id="PF04542">
    <property type="entry name" value="Sigma70_r2"/>
    <property type="match status" value="1"/>
</dbReference>
<dbReference type="InterPro" id="IPR050239">
    <property type="entry name" value="Sigma-70_RNA_pol_init_factors"/>
</dbReference>
<keyword evidence="2" id="KW-0749">Sporulation</keyword>
<proteinExistence type="inferred from homology"/>
<keyword evidence="3 7" id="KW-0805">Transcription regulation</keyword>
<dbReference type="NCBIfam" id="NF006071">
    <property type="entry name" value="PRK08215.1"/>
    <property type="match status" value="1"/>
</dbReference>
<dbReference type="PANTHER" id="PTHR30603">
    <property type="entry name" value="RNA POLYMERASE SIGMA FACTOR RPO"/>
    <property type="match status" value="1"/>
</dbReference>
<evidence type="ECO:0000256" key="7">
    <source>
        <dbReference type="RuleBase" id="RU362124"/>
    </source>
</evidence>
<dbReference type="PRINTS" id="PR00046">
    <property type="entry name" value="SIGMA70FCT"/>
</dbReference>
<evidence type="ECO:0000256" key="2">
    <source>
        <dbReference type="ARBA" id="ARBA00022969"/>
    </source>
</evidence>
<evidence type="ECO:0000256" key="4">
    <source>
        <dbReference type="ARBA" id="ARBA00023082"/>
    </source>
</evidence>
<dbReference type="RefSeq" id="WP_212818898.1">
    <property type="nucleotide sequence ID" value="NZ_AP023415.1"/>
</dbReference>
<evidence type="ECO:0000256" key="5">
    <source>
        <dbReference type="ARBA" id="ARBA00023125"/>
    </source>
</evidence>